<keyword evidence="3" id="KW-1185">Reference proteome</keyword>
<evidence type="ECO:0000313" key="3">
    <source>
        <dbReference type="Proteomes" id="UP001152747"/>
    </source>
</evidence>
<keyword evidence="1" id="KW-0812">Transmembrane</keyword>
<evidence type="ECO:0000313" key="2">
    <source>
        <dbReference type="EMBL" id="CAI5447555.1"/>
    </source>
</evidence>
<dbReference type="Proteomes" id="UP001152747">
    <property type="component" value="Unassembled WGS sequence"/>
</dbReference>
<accession>A0A9P1IMX3</accession>
<feature type="transmembrane region" description="Helical" evidence="1">
    <location>
        <begin position="33"/>
        <end position="54"/>
    </location>
</feature>
<dbReference type="EMBL" id="CANHGI010000004">
    <property type="protein sequence ID" value="CAI5447555.1"/>
    <property type="molecule type" value="Genomic_DNA"/>
</dbReference>
<dbReference type="AlphaFoldDB" id="A0A9P1IMX3"/>
<name>A0A9P1IMX3_9PELO</name>
<keyword evidence="1" id="KW-1133">Transmembrane helix</keyword>
<reference evidence="2" key="1">
    <citation type="submission" date="2022-11" db="EMBL/GenBank/DDBJ databases">
        <authorList>
            <person name="Kikuchi T."/>
        </authorList>
    </citation>
    <scope>NUCLEOTIDE SEQUENCE</scope>
    <source>
        <strain evidence="2">PS1010</strain>
    </source>
</reference>
<evidence type="ECO:0000256" key="1">
    <source>
        <dbReference type="SAM" id="Phobius"/>
    </source>
</evidence>
<comment type="caution">
    <text evidence="2">The sequence shown here is derived from an EMBL/GenBank/DDBJ whole genome shotgun (WGS) entry which is preliminary data.</text>
</comment>
<gene>
    <name evidence="2" type="ORF">CAMP_LOCUS10192</name>
</gene>
<proteinExistence type="predicted"/>
<sequence>MKTYCDRILTRAYFYLKITSRYLFSDSRQRIVFTYYVLIYLCFFTTPVTSFVLYSGTTPKLEYKGAHMIRQLSPEERKVVMNYCRIVLVFPEKAKTMITLDQLEHSIPICHTLVRGIKRLKDLELRKRPS</sequence>
<dbReference type="OrthoDB" id="5781905at2759"/>
<protein>
    <submittedName>
        <fullName evidence="2">Uncharacterized protein</fullName>
    </submittedName>
</protein>
<keyword evidence="1" id="KW-0472">Membrane</keyword>
<organism evidence="2 3">
    <name type="scientific">Caenorhabditis angaria</name>
    <dbReference type="NCBI Taxonomy" id="860376"/>
    <lineage>
        <taxon>Eukaryota</taxon>
        <taxon>Metazoa</taxon>
        <taxon>Ecdysozoa</taxon>
        <taxon>Nematoda</taxon>
        <taxon>Chromadorea</taxon>
        <taxon>Rhabditida</taxon>
        <taxon>Rhabditina</taxon>
        <taxon>Rhabditomorpha</taxon>
        <taxon>Rhabditoidea</taxon>
        <taxon>Rhabditidae</taxon>
        <taxon>Peloderinae</taxon>
        <taxon>Caenorhabditis</taxon>
    </lineage>
</organism>